<dbReference type="InParanoid" id="L9L9D3"/>
<proteinExistence type="predicted"/>
<gene>
    <name evidence="1" type="ORF">TREES_T100006276</name>
</gene>
<dbReference type="AlphaFoldDB" id="L9L9D3"/>
<dbReference type="Proteomes" id="UP000011518">
    <property type="component" value="Unassembled WGS sequence"/>
</dbReference>
<evidence type="ECO:0000313" key="1">
    <source>
        <dbReference type="EMBL" id="ELW70337.1"/>
    </source>
</evidence>
<keyword evidence="2" id="KW-1185">Reference proteome</keyword>
<organism evidence="1 2">
    <name type="scientific">Tupaia chinensis</name>
    <name type="common">Chinese tree shrew</name>
    <name type="synonym">Tupaia belangeri chinensis</name>
    <dbReference type="NCBI Taxonomy" id="246437"/>
    <lineage>
        <taxon>Eukaryota</taxon>
        <taxon>Metazoa</taxon>
        <taxon>Chordata</taxon>
        <taxon>Craniata</taxon>
        <taxon>Vertebrata</taxon>
        <taxon>Euteleostomi</taxon>
        <taxon>Mammalia</taxon>
        <taxon>Eutheria</taxon>
        <taxon>Euarchontoglires</taxon>
        <taxon>Scandentia</taxon>
        <taxon>Tupaiidae</taxon>
        <taxon>Tupaia</taxon>
    </lineage>
</organism>
<reference evidence="2" key="2">
    <citation type="journal article" date="2013" name="Nat. Commun.">
        <title>Genome of the Chinese tree shrew.</title>
        <authorList>
            <person name="Fan Y."/>
            <person name="Huang Z.Y."/>
            <person name="Cao C.C."/>
            <person name="Chen C.S."/>
            <person name="Chen Y.X."/>
            <person name="Fan D.D."/>
            <person name="He J."/>
            <person name="Hou H.L."/>
            <person name="Hu L."/>
            <person name="Hu X.T."/>
            <person name="Jiang X.T."/>
            <person name="Lai R."/>
            <person name="Lang Y.S."/>
            <person name="Liang B."/>
            <person name="Liao S.G."/>
            <person name="Mu D."/>
            <person name="Ma Y.Y."/>
            <person name="Niu Y.Y."/>
            <person name="Sun X.Q."/>
            <person name="Xia J.Q."/>
            <person name="Xiao J."/>
            <person name="Xiong Z.Q."/>
            <person name="Xu L."/>
            <person name="Yang L."/>
            <person name="Zhang Y."/>
            <person name="Zhao W."/>
            <person name="Zhao X.D."/>
            <person name="Zheng Y.T."/>
            <person name="Zhou J.M."/>
            <person name="Zhu Y.B."/>
            <person name="Zhang G.J."/>
            <person name="Wang J."/>
            <person name="Yao Y.G."/>
        </authorList>
    </citation>
    <scope>NUCLEOTIDE SEQUENCE [LARGE SCALE GENOMIC DNA]</scope>
</reference>
<evidence type="ECO:0000313" key="2">
    <source>
        <dbReference type="Proteomes" id="UP000011518"/>
    </source>
</evidence>
<dbReference type="EMBL" id="KB320499">
    <property type="protein sequence ID" value="ELW70337.1"/>
    <property type="molecule type" value="Genomic_DNA"/>
</dbReference>
<accession>L9L9D3</accession>
<reference evidence="2" key="1">
    <citation type="submission" date="2012-07" db="EMBL/GenBank/DDBJ databases">
        <title>Genome of the Chinese tree shrew, a rising model animal genetically related to primates.</title>
        <authorList>
            <person name="Zhang G."/>
            <person name="Fan Y."/>
            <person name="Yao Y."/>
            <person name="Huang Z."/>
        </authorList>
    </citation>
    <scope>NUCLEOTIDE SEQUENCE [LARGE SCALE GENOMIC DNA]</scope>
</reference>
<protein>
    <submittedName>
        <fullName evidence="1">Uncharacterized protein</fullName>
    </submittedName>
</protein>
<sequence>MIHGILYIKERTEILNPQARNLYSVTYTATFDIRDSKTPSNDGSSCTVRLCLVGSVQHGRTARSCSLKAQTTYEGPRNVTLDIGTFPWISLDSLLPPVRMSLFCDAPSLEPSPHLTIWTSPVPQCVLLWPRQPSKAKNASL</sequence>
<name>L9L9D3_TUPCH</name>